<name>Q9WZY9_THEMA</name>
<dbReference type="KEGG" id="tmi:THEMA_00200"/>
<organism evidence="11 12">
    <name type="scientific">Thermotoga maritima (strain ATCC 43589 / DSM 3109 / JCM 10099 / NBRC 100826 / MSB8)</name>
    <dbReference type="NCBI Taxonomy" id="243274"/>
    <lineage>
        <taxon>Bacteria</taxon>
        <taxon>Thermotogati</taxon>
        <taxon>Thermotogota</taxon>
        <taxon>Thermotogae</taxon>
        <taxon>Thermotogales</taxon>
        <taxon>Thermotogaceae</taxon>
        <taxon>Thermotoga</taxon>
    </lineage>
</organism>
<dbReference type="EnsemblBacteria" id="AAD35968">
    <property type="protein sequence ID" value="AAD35968"/>
    <property type="gene ID" value="TM_0887"/>
</dbReference>
<keyword evidence="4 9" id="KW-0489">Methyltransferase</keyword>
<gene>
    <name evidence="11" type="ordered locus">TM_0887</name>
</gene>
<dbReference type="OrthoDB" id="9802228at2"/>
<dbReference type="EC" id="2.1.1.63" evidence="9"/>
<dbReference type="PATRIC" id="fig|243274.18.peg.40"/>
<dbReference type="PIR" id="H72320">
    <property type="entry name" value="H72320"/>
</dbReference>
<dbReference type="InterPro" id="IPR001497">
    <property type="entry name" value="MethylDNA_cys_MeTrfase_AS"/>
</dbReference>
<comment type="catalytic activity">
    <reaction evidence="8 9">
        <text>a 6-O-methyl-2'-deoxyguanosine in DNA + L-cysteinyl-[protein] = S-methyl-L-cysteinyl-[protein] + a 2'-deoxyguanosine in DNA</text>
        <dbReference type="Rhea" id="RHEA:24000"/>
        <dbReference type="Rhea" id="RHEA-COMP:10131"/>
        <dbReference type="Rhea" id="RHEA-COMP:10132"/>
        <dbReference type="Rhea" id="RHEA-COMP:11367"/>
        <dbReference type="Rhea" id="RHEA-COMP:11368"/>
        <dbReference type="ChEBI" id="CHEBI:29950"/>
        <dbReference type="ChEBI" id="CHEBI:82612"/>
        <dbReference type="ChEBI" id="CHEBI:85445"/>
        <dbReference type="ChEBI" id="CHEBI:85448"/>
        <dbReference type="EC" id="2.1.1.63"/>
    </reaction>
</comment>
<comment type="catalytic activity">
    <reaction evidence="1 9">
        <text>a 4-O-methyl-thymidine in DNA + L-cysteinyl-[protein] = a thymidine in DNA + S-methyl-L-cysteinyl-[protein]</text>
        <dbReference type="Rhea" id="RHEA:53428"/>
        <dbReference type="Rhea" id="RHEA-COMP:10131"/>
        <dbReference type="Rhea" id="RHEA-COMP:10132"/>
        <dbReference type="Rhea" id="RHEA-COMP:13555"/>
        <dbReference type="Rhea" id="RHEA-COMP:13556"/>
        <dbReference type="ChEBI" id="CHEBI:29950"/>
        <dbReference type="ChEBI" id="CHEBI:82612"/>
        <dbReference type="ChEBI" id="CHEBI:137386"/>
        <dbReference type="ChEBI" id="CHEBI:137387"/>
        <dbReference type="EC" id="2.1.1.63"/>
    </reaction>
</comment>
<keyword evidence="7 9" id="KW-0234">DNA repair</keyword>
<accession>Q9WZY9</accession>
<keyword evidence="3 9" id="KW-0963">Cytoplasm</keyword>
<evidence type="ECO:0000256" key="9">
    <source>
        <dbReference type="HAMAP-Rule" id="MF_00772"/>
    </source>
</evidence>
<dbReference type="Pfam" id="PF01035">
    <property type="entry name" value="DNA_binding_1"/>
    <property type="match status" value="1"/>
</dbReference>
<comment type="subcellular location">
    <subcellularLocation>
        <location evidence="9">Cytoplasm</location>
    </subcellularLocation>
</comment>
<dbReference type="HAMAP" id="MF_00772">
    <property type="entry name" value="OGT"/>
    <property type="match status" value="1"/>
</dbReference>
<keyword evidence="12" id="KW-1185">Reference proteome</keyword>
<evidence type="ECO:0000256" key="5">
    <source>
        <dbReference type="ARBA" id="ARBA00022679"/>
    </source>
</evidence>
<dbReference type="InterPro" id="IPR036631">
    <property type="entry name" value="MGMT_N_sf"/>
</dbReference>
<feature type="active site" description="Nucleophile; methyl group acceptor" evidence="9">
    <location>
        <position position="109"/>
    </location>
</feature>
<comment type="function">
    <text evidence="9">Involved in the cellular defense against the biological effects of O6-methylguanine (O6-MeG) and O4-methylthymine (O4-MeT) in DNA. Repairs the methylated nucleobase in DNA by stoichiometrically transferring the methyl group to a cysteine residue in the enzyme. This is a suicide reaction: the enzyme is irreversibly inactivated.</text>
</comment>
<evidence type="ECO:0000256" key="8">
    <source>
        <dbReference type="ARBA" id="ARBA00049348"/>
    </source>
</evidence>
<evidence type="ECO:0000256" key="2">
    <source>
        <dbReference type="ARBA" id="ARBA00008711"/>
    </source>
</evidence>
<dbReference type="EMBL" id="AE000512">
    <property type="protein sequence ID" value="AAD35968.1"/>
    <property type="molecule type" value="Genomic_DNA"/>
</dbReference>
<evidence type="ECO:0000256" key="7">
    <source>
        <dbReference type="ARBA" id="ARBA00023204"/>
    </source>
</evidence>
<comment type="miscellaneous">
    <text evidence="9">This enzyme catalyzes only one turnover and therefore is not strictly catalytic. According to one definition, an enzyme is a biocatalyst that acts repeatedly and over many reaction cycles.</text>
</comment>
<dbReference type="GO" id="GO:0006307">
    <property type="term" value="P:DNA alkylation repair"/>
    <property type="evidence" value="ECO:0007669"/>
    <property type="project" value="UniProtKB-UniRule"/>
</dbReference>
<dbReference type="PROSITE" id="PS00374">
    <property type="entry name" value="MGMT"/>
    <property type="match status" value="1"/>
</dbReference>
<evidence type="ECO:0000313" key="12">
    <source>
        <dbReference type="Proteomes" id="UP000008183"/>
    </source>
</evidence>
<dbReference type="SUPFAM" id="SSF46767">
    <property type="entry name" value="Methylated DNA-protein cysteine methyltransferase, C-terminal domain"/>
    <property type="match status" value="1"/>
</dbReference>
<keyword evidence="6 9" id="KW-0227">DNA damage</keyword>
<dbReference type="InterPro" id="IPR036217">
    <property type="entry name" value="MethylDNA_cys_MeTrfase_DNAb"/>
</dbReference>
<keyword evidence="5 9" id="KW-0808">Transferase</keyword>
<dbReference type="InterPro" id="IPR023546">
    <property type="entry name" value="MGMT"/>
</dbReference>
<comment type="similarity">
    <text evidence="2 9">Belongs to the MGMT family.</text>
</comment>
<dbReference type="FunFam" id="1.10.10.10:FF:000214">
    <property type="entry name" value="Methylated-DNA--protein-cysteine methyltransferase"/>
    <property type="match status" value="1"/>
</dbReference>
<proteinExistence type="inferred from homology"/>
<dbReference type="Gene3D" id="1.10.10.10">
    <property type="entry name" value="Winged helix-like DNA-binding domain superfamily/Winged helix DNA-binding domain"/>
    <property type="match status" value="1"/>
</dbReference>
<dbReference type="CDD" id="cd06445">
    <property type="entry name" value="ATase"/>
    <property type="match status" value="1"/>
</dbReference>
<dbReference type="GO" id="GO:0003908">
    <property type="term" value="F:methylated-DNA-[protein]-cysteine S-methyltransferase activity"/>
    <property type="evidence" value="ECO:0007669"/>
    <property type="project" value="UniProtKB-UniRule"/>
</dbReference>
<dbReference type="PANTHER" id="PTHR10815:SF5">
    <property type="entry name" value="METHYLATED-DNA--PROTEIN-CYSTEINE METHYLTRANSFERASE"/>
    <property type="match status" value="1"/>
</dbReference>
<dbReference type="GO" id="GO:0005737">
    <property type="term" value="C:cytoplasm"/>
    <property type="evidence" value="ECO:0007669"/>
    <property type="project" value="UniProtKB-SubCell"/>
</dbReference>
<evidence type="ECO:0000256" key="3">
    <source>
        <dbReference type="ARBA" id="ARBA00022490"/>
    </source>
</evidence>
<evidence type="ECO:0000256" key="4">
    <source>
        <dbReference type="ARBA" id="ARBA00022603"/>
    </source>
</evidence>
<dbReference type="PANTHER" id="PTHR10815">
    <property type="entry name" value="METHYLATED-DNA--PROTEIN-CYSTEINE METHYLTRANSFERASE"/>
    <property type="match status" value="1"/>
</dbReference>
<dbReference type="AlphaFoldDB" id="Q9WZY9"/>
<protein>
    <recommendedName>
        <fullName evidence="9">Methylated-DNA--protein-cysteine methyltransferase</fullName>
        <ecNumber evidence="9">2.1.1.63</ecNumber>
    </recommendedName>
    <alternativeName>
        <fullName evidence="9">6-O-methylguanine-DNA methyltransferase</fullName>
        <shortName evidence="9">MGMT</shortName>
    </alternativeName>
    <alternativeName>
        <fullName evidence="9">O-6-methylguanine-DNA-alkyltransferase</fullName>
    </alternativeName>
</protein>
<dbReference type="KEGG" id="tma:TM0887"/>
<sequence>MFSMRVPGNISVQTENGKVVKIILGSNETEGSEEILREIEEYLSGQRKSFSFQVEIRGTPFQKRVWEEVRKIPYGETKTYSEIAKKLGTSPRAVGQALSKNPLPLYIPCHRVVSKKGLGGFSAGLEWKKYLIDLERFRK</sequence>
<dbReference type="GO" id="GO:0032259">
    <property type="term" value="P:methylation"/>
    <property type="evidence" value="ECO:0007669"/>
    <property type="project" value="UniProtKB-KW"/>
</dbReference>
<dbReference type="NCBIfam" id="TIGR00589">
    <property type="entry name" value="ogt"/>
    <property type="match status" value="1"/>
</dbReference>
<reference evidence="11 12" key="1">
    <citation type="journal article" date="1999" name="Nature">
        <title>Evidence for lateral gene transfer between Archaea and Bacteria from genome sequence of Thermotoga maritima.</title>
        <authorList>
            <person name="Nelson K.E."/>
            <person name="Clayton R.A."/>
            <person name="Gill S.R."/>
            <person name="Gwinn M.L."/>
            <person name="Dodson R.J."/>
            <person name="Haft D.H."/>
            <person name="Hickey E.K."/>
            <person name="Peterson J.D."/>
            <person name="Nelson W.C."/>
            <person name="Ketchum K.A."/>
            <person name="McDonald L."/>
            <person name="Utterback T.R."/>
            <person name="Malek J.A."/>
            <person name="Linher K.D."/>
            <person name="Garrett M.M."/>
            <person name="Stewart A.M."/>
            <person name="Cotton M.D."/>
            <person name="Pratt M.S."/>
            <person name="Phillips C.A."/>
            <person name="Richardson D."/>
            <person name="Heidelberg J."/>
            <person name="Sutton G.G."/>
            <person name="Fleischmann R.D."/>
            <person name="White O."/>
            <person name="Salzberg S.L."/>
            <person name="Smith H.O."/>
            <person name="Venter J.C."/>
            <person name="Fraser C.M."/>
        </authorList>
    </citation>
    <scope>NUCLEOTIDE SEQUENCE [LARGE SCALE GENOMIC DNA]</scope>
    <source>
        <strain evidence="12">ATCC 43589 / DSM 3109 / JCM 10099 / NBRC 100826 / MSB8</strain>
    </source>
</reference>
<dbReference type="InParanoid" id="Q9WZY9"/>
<dbReference type="Proteomes" id="UP000008183">
    <property type="component" value="Chromosome"/>
</dbReference>
<evidence type="ECO:0000256" key="1">
    <source>
        <dbReference type="ARBA" id="ARBA00001286"/>
    </source>
</evidence>
<feature type="domain" description="Methylated-DNA-[protein]-cysteine S-methyltransferase DNA binding" evidence="10">
    <location>
        <begin position="60"/>
        <end position="136"/>
    </location>
</feature>
<dbReference type="InterPro" id="IPR036388">
    <property type="entry name" value="WH-like_DNA-bd_sf"/>
</dbReference>
<dbReference type="FunCoup" id="Q9WZY9">
    <property type="interactions" value="38"/>
</dbReference>
<dbReference type="SUPFAM" id="SSF53155">
    <property type="entry name" value="Methylated DNA-protein cysteine methyltransferase domain"/>
    <property type="match status" value="1"/>
</dbReference>
<dbReference type="SMR" id="Q9WZY9"/>
<evidence type="ECO:0000259" key="10">
    <source>
        <dbReference type="Pfam" id="PF01035"/>
    </source>
</evidence>
<evidence type="ECO:0000256" key="6">
    <source>
        <dbReference type="ARBA" id="ARBA00022763"/>
    </source>
</evidence>
<dbReference type="PaxDb" id="243274-THEMA_00200"/>
<evidence type="ECO:0000313" key="11">
    <source>
        <dbReference type="EMBL" id="AAD35968.1"/>
    </source>
</evidence>
<dbReference type="InterPro" id="IPR014048">
    <property type="entry name" value="MethylDNA_cys_MeTrfase_DNA-bd"/>
</dbReference>